<proteinExistence type="inferred from homology"/>
<evidence type="ECO:0000256" key="3">
    <source>
        <dbReference type="ARBA" id="ARBA00022679"/>
    </source>
</evidence>
<keyword evidence="4" id="KW-0547">Nucleotide-binding</keyword>
<evidence type="ECO:0000256" key="2">
    <source>
        <dbReference type="ARBA" id="ARBA00012169"/>
    </source>
</evidence>
<dbReference type="GO" id="GO:0005524">
    <property type="term" value="F:ATP binding"/>
    <property type="evidence" value="ECO:0007669"/>
    <property type="project" value="UniProtKB-KW"/>
</dbReference>
<dbReference type="EMBL" id="QGKX02000088">
    <property type="protein sequence ID" value="KAF3585626.1"/>
    <property type="molecule type" value="Genomic_DNA"/>
</dbReference>
<keyword evidence="6" id="KW-0067">ATP-binding</keyword>
<name>A0A8S9RYI0_BRACR</name>
<reference evidence="8" key="1">
    <citation type="submission" date="2019-12" db="EMBL/GenBank/DDBJ databases">
        <title>Genome sequencing and annotation of Brassica cretica.</title>
        <authorList>
            <person name="Studholme D.J."/>
            <person name="Sarris P."/>
        </authorList>
    </citation>
    <scope>NUCLEOTIDE SEQUENCE</scope>
    <source>
        <strain evidence="8">PFS-109/04</strain>
        <tissue evidence="8">Leaf</tissue>
    </source>
</reference>
<keyword evidence="5" id="KW-0418">Kinase</keyword>
<comment type="similarity">
    <text evidence="1">Belongs to the PI3/PI4-kinase family. Type II PI4K subfamily.</text>
</comment>
<dbReference type="InterPro" id="IPR044571">
    <property type="entry name" value="P4KG1-8"/>
</dbReference>
<feature type="domain" description="PI3K/PI4K catalytic" evidence="7">
    <location>
        <begin position="75"/>
        <end position="231"/>
    </location>
</feature>
<protein>
    <recommendedName>
        <fullName evidence="2">1-phosphatidylinositol 4-kinase</fullName>
        <ecNumber evidence="2">2.7.1.67</ecNumber>
    </recommendedName>
</protein>
<sequence length="329" mass="37496">MENQTCLVEEYTVQQPSTIGVIVKGIENIKYAEKIKGTANGVYLMKGLREDMIAVFKPIQEETFYSVGKKKGYKADREVAAFILDHPAQEGGERFGRVPPTSFARARYTNGETTDWESGSLQQYVPNQEWKQRPEVFAIDDVQRLSLIDVRFGNNDRHNGNILNSNTNGGRLIPIDHGECFPTEWNNYSFIWTTWAQADFTYPYYMVEYVKSLDVKNDLNTLKENGIELGERSEFIYKVQNKVLQAGVLGGYTPKDIGKFMTKVYSSEKKKAPRTIIDVMNCMSGIPEAWSVEESQALELVHEKTTSALDYNRSLPEENLKGSTSTYRR</sequence>
<organism evidence="8 9">
    <name type="scientific">Brassica cretica</name>
    <name type="common">Mustard</name>
    <dbReference type="NCBI Taxonomy" id="69181"/>
    <lineage>
        <taxon>Eukaryota</taxon>
        <taxon>Viridiplantae</taxon>
        <taxon>Streptophyta</taxon>
        <taxon>Embryophyta</taxon>
        <taxon>Tracheophyta</taxon>
        <taxon>Spermatophyta</taxon>
        <taxon>Magnoliopsida</taxon>
        <taxon>eudicotyledons</taxon>
        <taxon>Gunneridae</taxon>
        <taxon>Pentapetalae</taxon>
        <taxon>rosids</taxon>
        <taxon>malvids</taxon>
        <taxon>Brassicales</taxon>
        <taxon>Brassicaceae</taxon>
        <taxon>Brassiceae</taxon>
        <taxon>Brassica</taxon>
    </lineage>
</organism>
<evidence type="ECO:0000313" key="9">
    <source>
        <dbReference type="Proteomes" id="UP000712600"/>
    </source>
</evidence>
<evidence type="ECO:0000256" key="6">
    <source>
        <dbReference type="ARBA" id="ARBA00022840"/>
    </source>
</evidence>
<dbReference type="GO" id="GO:0004430">
    <property type="term" value="F:1-phosphatidylinositol 4-kinase activity"/>
    <property type="evidence" value="ECO:0007669"/>
    <property type="project" value="UniProtKB-EC"/>
</dbReference>
<dbReference type="AlphaFoldDB" id="A0A8S9RYI0"/>
<comment type="caution">
    <text evidence="8">The sequence shown here is derived from an EMBL/GenBank/DDBJ whole genome shotgun (WGS) entry which is preliminary data.</text>
</comment>
<evidence type="ECO:0000256" key="4">
    <source>
        <dbReference type="ARBA" id="ARBA00022741"/>
    </source>
</evidence>
<gene>
    <name evidence="8" type="ORF">F2Q69_00025643</name>
</gene>
<dbReference type="PANTHER" id="PTHR45800:SF4">
    <property type="entry name" value="PHOSPHATIDYLINOSITOL 4-KINASE GAMMA 3"/>
    <property type="match status" value="1"/>
</dbReference>
<dbReference type="Pfam" id="PF00454">
    <property type="entry name" value="PI3_PI4_kinase"/>
    <property type="match status" value="1"/>
</dbReference>
<evidence type="ECO:0000256" key="1">
    <source>
        <dbReference type="ARBA" id="ARBA00008941"/>
    </source>
</evidence>
<accession>A0A8S9RYI0</accession>
<dbReference type="EC" id="2.7.1.67" evidence="2"/>
<keyword evidence="3" id="KW-0808">Transferase</keyword>
<dbReference type="Proteomes" id="UP000712600">
    <property type="component" value="Unassembled WGS sequence"/>
</dbReference>
<evidence type="ECO:0000259" key="7">
    <source>
        <dbReference type="Pfam" id="PF00454"/>
    </source>
</evidence>
<dbReference type="InterPro" id="IPR000403">
    <property type="entry name" value="PI3/4_kinase_cat_dom"/>
</dbReference>
<evidence type="ECO:0000256" key="5">
    <source>
        <dbReference type="ARBA" id="ARBA00022777"/>
    </source>
</evidence>
<evidence type="ECO:0000313" key="8">
    <source>
        <dbReference type="EMBL" id="KAF3585626.1"/>
    </source>
</evidence>
<dbReference type="PANTHER" id="PTHR45800">
    <property type="entry name" value="PHOSPHATIDYLINOSITOL 4-KINASE GAMMA"/>
    <property type="match status" value="1"/>
</dbReference>